<keyword evidence="2" id="KW-1185">Reference proteome</keyword>
<dbReference type="EMBL" id="CM056782">
    <property type="protein sequence ID" value="KAJ8732089.1"/>
    <property type="molecule type" value="Genomic_DNA"/>
</dbReference>
<proteinExistence type="predicted"/>
<gene>
    <name evidence="1" type="ORF">PYW08_014819</name>
</gene>
<sequence length="129" mass="13849">MKFFVVALSLFTVAATAPASPDPAIEARRRLPALEHEEIHDEYGQFALRYVTAEGTVVSERGRLVPSPDGTGYVMILEGEVSYVGDDGQTYVTKYSAGPDGTHVEGSHLPVPVTAEPVHEPIVVAETVL</sequence>
<comment type="caution">
    <text evidence="1">The sequence shown here is derived from an EMBL/GenBank/DDBJ whole genome shotgun (WGS) entry which is preliminary data.</text>
</comment>
<dbReference type="Proteomes" id="UP001231649">
    <property type="component" value="Chromosome 6"/>
</dbReference>
<name>A0ACC2R2X8_9NEOP</name>
<reference evidence="1" key="1">
    <citation type="submission" date="2023-03" db="EMBL/GenBank/DDBJ databases">
        <title>Chromosome-level genomes of two armyworms, Mythimna separata and Mythimna loreyi, provide insights into the biosynthesis and reception of sex pheromones.</title>
        <authorList>
            <person name="Zhao H."/>
        </authorList>
    </citation>
    <scope>NUCLEOTIDE SEQUENCE</scope>
    <source>
        <strain evidence="1">BeijingLab</strain>
    </source>
</reference>
<evidence type="ECO:0000313" key="2">
    <source>
        <dbReference type="Proteomes" id="UP001231649"/>
    </source>
</evidence>
<accession>A0ACC2R2X8</accession>
<organism evidence="1 2">
    <name type="scientific">Mythimna loreyi</name>
    <dbReference type="NCBI Taxonomy" id="667449"/>
    <lineage>
        <taxon>Eukaryota</taxon>
        <taxon>Metazoa</taxon>
        <taxon>Ecdysozoa</taxon>
        <taxon>Arthropoda</taxon>
        <taxon>Hexapoda</taxon>
        <taxon>Insecta</taxon>
        <taxon>Pterygota</taxon>
        <taxon>Neoptera</taxon>
        <taxon>Endopterygota</taxon>
        <taxon>Lepidoptera</taxon>
        <taxon>Glossata</taxon>
        <taxon>Ditrysia</taxon>
        <taxon>Noctuoidea</taxon>
        <taxon>Noctuidae</taxon>
        <taxon>Noctuinae</taxon>
        <taxon>Hadenini</taxon>
        <taxon>Mythimna</taxon>
    </lineage>
</organism>
<protein>
    <submittedName>
        <fullName evidence="1">Uncharacterized protein</fullName>
    </submittedName>
</protein>
<evidence type="ECO:0000313" key="1">
    <source>
        <dbReference type="EMBL" id="KAJ8732089.1"/>
    </source>
</evidence>